<evidence type="ECO:0000313" key="3">
    <source>
        <dbReference type="Proteomes" id="UP000018211"/>
    </source>
</evidence>
<gene>
    <name evidence="2" type="ORF">VIBNISOn1_p0063</name>
</gene>
<dbReference type="EMBL" id="CAOF01000199">
    <property type="protein sequence ID" value="CCO50226.1"/>
    <property type="molecule type" value="Genomic_DNA"/>
</dbReference>
<evidence type="ECO:0000313" key="2">
    <source>
        <dbReference type="EMBL" id="CCO50226.1"/>
    </source>
</evidence>
<dbReference type="GO" id="GO:0004803">
    <property type="term" value="F:transposase activity"/>
    <property type="evidence" value="ECO:0007669"/>
    <property type="project" value="InterPro"/>
</dbReference>
<comment type="caution">
    <text evidence="2">The sequence shown here is derived from an EMBL/GenBank/DDBJ whole genome shotgun (WGS) entry which is preliminary data.</text>
</comment>
<protein>
    <recommendedName>
        <fullName evidence="1">Transposase IS110-like N-terminal domain-containing protein</fullName>
    </recommendedName>
</protein>
<dbReference type="Proteomes" id="UP000018211">
    <property type="component" value="Unassembled WGS sequence"/>
</dbReference>
<dbReference type="InterPro" id="IPR047650">
    <property type="entry name" value="Transpos_IS110"/>
</dbReference>
<dbReference type="AlphaFoldDB" id="A0AAV2W146"/>
<dbReference type="InterPro" id="IPR002525">
    <property type="entry name" value="Transp_IS110-like_N"/>
</dbReference>
<sequence>MNSNDTRYKLYLGVDTHLELHVATLINELGQVVKSKSFSVDLAGYRELLAWCKSYGFLQKADIEGTGSYDAELTKFLNNNGIDVYEVMRPNRIERRLEGKTDVIDSENAARSAFSGEAAVIPKSRAGPLELLGSLPTTAIALSKQKLR</sequence>
<organism evidence="2 3">
    <name type="scientific">Vibrio nigripulchritudo SOn1</name>
    <dbReference type="NCBI Taxonomy" id="1238450"/>
    <lineage>
        <taxon>Bacteria</taxon>
        <taxon>Pseudomonadati</taxon>
        <taxon>Pseudomonadota</taxon>
        <taxon>Gammaproteobacteria</taxon>
        <taxon>Vibrionales</taxon>
        <taxon>Vibrionaceae</taxon>
        <taxon>Vibrio</taxon>
    </lineage>
</organism>
<dbReference type="GO" id="GO:0003677">
    <property type="term" value="F:DNA binding"/>
    <property type="evidence" value="ECO:0007669"/>
    <property type="project" value="InterPro"/>
</dbReference>
<feature type="domain" description="Transposase IS110-like N-terminal" evidence="1">
    <location>
        <begin position="12"/>
        <end position="115"/>
    </location>
</feature>
<dbReference type="GO" id="GO:0006313">
    <property type="term" value="P:DNA transposition"/>
    <property type="evidence" value="ECO:0007669"/>
    <property type="project" value="InterPro"/>
</dbReference>
<accession>A0AAV2W146</accession>
<reference evidence="2 3" key="1">
    <citation type="journal article" date="2013" name="ISME J.">
        <title>Comparative genomics of pathogenic lineages of Vibrio nigripulchritudo identifies virulence-associated traits.</title>
        <authorList>
            <person name="Goudenege D."/>
            <person name="Labreuche Y."/>
            <person name="Krin E."/>
            <person name="Ansquer D."/>
            <person name="Mangenot S."/>
            <person name="Calteau A."/>
            <person name="Medigue C."/>
            <person name="Mazel D."/>
            <person name="Polz M.F."/>
            <person name="Le Roux F."/>
        </authorList>
    </citation>
    <scope>NUCLEOTIDE SEQUENCE [LARGE SCALE GENOMIC DNA]</scope>
    <source>
        <strain evidence="2 3">SOn1</strain>
    </source>
</reference>
<evidence type="ECO:0000259" key="1">
    <source>
        <dbReference type="Pfam" id="PF01548"/>
    </source>
</evidence>
<dbReference type="RefSeq" id="WP_022614096.1">
    <property type="nucleotide sequence ID" value="NZ_LK391966.1"/>
</dbReference>
<dbReference type="PANTHER" id="PTHR33055:SF16">
    <property type="entry name" value="TRANSPOSASE FOR INSERTION SEQUENCE ELEMENT IS1547"/>
    <property type="match status" value="1"/>
</dbReference>
<proteinExistence type="predicted"/>
<dbReference type="PANTHER" id="PTHR33055">
    <property type="entry name" value="TRANSPOSASE FOR INSERTION SEQUENCE ELEMENT IS1111A"/>
    <property type="match status" value="1"/>
</dbReference>
<dbReference type="Pfam" id="PF01548">
    <property type="entry name" value="DEDD_Tnp_IS110"/>
    <property type="match status" value="1"/>
</dbReference>
<name>A0AAV2W146_9VIBR</name>